<reference evidence="3" key="1">
    <citation type="journal article" date="2018" name="Nat. Microbiol.">
        <title>Leveraging single-cell genomics to expand the fungal tree of life.</title>
        <authorList>
            <person name="Ahrendt S.R."/>
            <person name="Quandt C.A."/>
            <person name="Ciobanu D."/>
            <person name="Clum A."/>
            <person name="Salamov A."/>
            <person name="Andreopoulos B."/>
            <person name="Cheng J.F."/>
            <person name="Woyke T."/>
            <person name="Pelin A."/>
            <person name="Henrissat B."/>
            <person name="Reynolds N.K."/>
            <person name="Benny G.L."/>
            <person name="Smith M.E."/>
            <person name="James T.Y."/>
            <person name="Grigoriev I.V."/>
        </authorList>
    </citation>
    <scope>NUCLEOTIDE SEQUENCE [LARGE SCALE GENOMIC DNA]</scope>
    <source>
        <strain evidence="3">RSA 468</strain>
    </source>
</reference>
<dbReference type="PANTHER" id="PTHR13582:SF0">
    <property type="entry name" value="M-PHASE PHOSPHOPROTEIN 6"/>
    <property type="match status" value="1"/>
</dbReference>
<dbReference type="Pfam" id="PF10175">
    <property type="entry name" value="MPP6"/>
    <property type="match status" value="1"/>
</dbReference>
<evidence type="ECO:0000313" key="2">
    <source>
        <dbReference type="EMBL" id="RKP39565.1"/>
    </source>
</evidence>
<proteinExistence type="predicted"/>
<feature type="compositionally biased region" description="Basic and acidic residues" evidence="1">
    <location>
        <begin position="126"/>
        <end position="140"/>
    </location>
</feature>
<dbReference type="STRING" id="215637.A0A4Q0A0J5"/>
<sequence>MGQEKVTSADKPTKVAATPAANYSSKIMAMRFMQREVEKERSNELEKIEKKRITEAHWELKPPAALSKKPMVKVQYEPNFLNLTQEATTGRRSFNMQKAEAPKPVEVVETEAKRTPGRYMSVGQPRSKDPKRSNKQEDGQSAHSKKPKH</sequence>
<keyword evidence="3" id="KW-1185">Reference proteome</keyword>
<dbReference type="PANTHER" id="PTHR13582">
    <property type="entry name" value="M-PHASE PHOSPHOPROTEIN 6"/>
    <property type="match status" value="1"/>
</dbReference>
<accession>A0A4Q0A0J5</accession>
<dbReference type="AlphaFoldDB" id="A0A4Q0A0J5"/>
<dbReference type="OrthoDB" id="20403at2759"/>
<evidence type="ECO:0000313" key="3">
    <source>
        <dbReference type="Proteomes" id="UP000268162"/>
    </source>
</evidence>
<feature type="compositionally biased region" description="Polar residues" evidence="1">
    <location>
        <begin position="87"/>
        <end position="96"/>
    </location>
</feature>
<organism evidence="2 3">
    <name type="scientific">Dimargaris cristalligena</name>
    <dbReference type="NCBI Taxonomy" id="215637"/>
    <lineage>
        <taxon>Eukaryota</taxon>
        <taxon>Fungi</taxon>
        <taxon>Fungi incertae sedis</taxon>
        <taxon>Zoopagomycota</taxon>
        <taxon>Kickxellomycotina</taxon>
        <taxon>Dimargaritomycetes</taxon>
        <taxon>Dimargaritales</taxon>
        <taxon>Dimargaritaceae</taxon>
        <taxon>Dimargaris</taxon>
    </lineage>
</organism>
<protein>
    <submittedName>
        <fullName evidence="2">Uncharacterized protein</fullName>
    </submittedName>
</protein>
<dbReference type="GO" id="GO:0000460">
    <property type="term" value="P:maturation of 5.8S rRNA"/>
    <property type="evidence" value="ECO:0007669"/>
    <property type="project" value="TreeGrafter"/>
</dbReference>
<dbReference type="InterPro" id="IPR019324">
    <property type="entry name" value="MPP6"/>
</dbReference>
<dbReference type="Proteomes" id="UP000268162">
    <property type="component" value="Unassembled WGS sequence"/>
</dbReference>
<feature type="region of interest" description="Disordered" evidence="1">
    <location>
        <begin position="87"/>
        <end position="149"/>
    </location>
</feature>
<gene>
    <name evidence="2" type="ORF">BJ085DRAFT_31242</name>
</gene>
<dbReference type="EMBL" id="ML002261">
    <property type="protein sequence ID" value="RKP39565.1"/>
    <property type="molecule type" value="Genomic_DNA"/>
</dbReference>
<name>A0A4Q0A0J5_9FUNG</name>
<evidence type="ECO:0000256" key="1">
    <source>
        <dbReference type="SAM" id="MobiDB-lite"/>
    </source>
</evidence>